<dbReference type="InterPro" id="IPR027417">
    <property type="entry name" value="P-loop_NTPase"/>
</dbReference>
<dbReference type="InterPro" id="IPR039421">
    <property type="entry name" value="Type_1_exporter"/>
</dbReference>
<reference evidence="2" key="2">
    <citation type="submission" date="2022-01" db="EMBL/GenBank/DDBJ databases">
        <authorList>
            <person name="Yamashiro T."/>
            <person name="Shiraishi A."/>
            <person name="Satake H."/>
            <person name="Nakayama K."/>
        </authorList>
    </citation>
    <scope>NUCLEOTIDE SEQUENCE</scope>
</reference>
<dbReference type="EMBL" id="BQNB010012233">
    <property type="protein sequence ID" value="GJT00934.1"/>
    <property type="molecule type" value="Genomic_DNA"/>
</dbReference>
<feature type="coiled-coil region" evidence="1">
    <location>
        <begin position="161"/>
        <end position="197"/>
    </location>
</feature>
<accession>A0ABQ5AFW7</accession>
<sequence>MFKVGKSGLALTEEQKIRISIARAVLLNPSILLLDEVTNKLDLEQKGLFMRPYGGQCVKMGTHEEMTNSNGLYSEIRKCEELVKLPESKVEGDGEVRVMTKGFGDLVAKLGNKVVMEVLVRCWSDGDVVPTSVLDIAKDKKKGSSSSIVPLESSTTSEPVLDMLKSRQVETEEQKRLVEEEARKREHEVREKEFELQRKKFKFKQIEKMEKGIMFYNILNMYTSVIEFGSASYKDAPGLEKVEEDGEVRMVMRIVYNLVAKVDDGGAWVAAW</sequence>
<evidence type="ECO:0000313" key="2">
    <source>
        <dbReference type="EMBL" id="GJT00934.1"/>
    </source>
</evidence>
<dbReference type="Proteomes" id="UP001151760">
    <property type="component" value="Unassembled WGS sequence"/>
</dbReference>
<evidence type="ECO:0000313" key="3">
    <source>
        <dbReference type="Proteomes" id="UP001151760"/>
    </source>
</evidence>
<reference evidence="2" key="1">
    <citation type="journal article" date="2022" name="Int. J. Mol. Sci.">
        <title>Draft Genome of Tanacetum Coccineum: Genomic Comparison of Closely Related Tanacetum-Family Plants.</title>
        <authorList>
            <person name="Yamashiro T."/>
            <person name="Shiraishi A."/>
            <person name="Nakayama K."/>
            <person name="Satake H."/>
        </authorList>
    </citation>
    <scope>NUCLEOTIDE SEQUENCE</scope>
</reference>
<organism evidence="2 3">
    <name type="scientific">Tanacetum coccineum</name>
    <dbReference type="NCBI Taxonomy" id="301880"/>
    <lineage>
        <taxon>Eukaryota</taxon>
        <taxon>Viridiplantae</taxon>
        <taxon>Streptophyta</taxon>
        <taxon>Embryophyta</taxon>
        <taxon>Tracheophyta</taxon>
        <taxon>Spermatophyta</taxon>
        <taxon>Magnoliopsida</taxon>
        <taxon>eudicotyledons</taxon>
        <taxon>Gunneridae</taxon>
        <taxon>Pentapetalae</taxon>
        <taxon>asterids</taxon>
        <taxon>campanulids</taxon>
        <taxon>Asterales</taxon>
        <taxon>Asteraceae</taxon>
        <taxon>Asteroideae</taxon>
        <taxon>Anthemideae</taxon>
        <taxon>Anthemidinae</taxon>
        <taxon>Tanacetum</taxon>
    </lineage>
</organism>
<proteinExistence type="predicted"/>
<dbReference type="PANTHER" id="PTHR24222">
    <property type="entry name" value="ABC TRANSPORTER B FAMILY"/>
    <property type="match status" value="1"/>
</dbReference>
<keyword evidence="1" id="KW-0175">Coiled coil</keyword>
<keyword evidence="3" id="KW-1185">Reference proteome</keyword>
<name>A0ABQ5AFW7_9ASTR</name>
<dbReference type="SUPFAM" id="SSF52540">
    <property type="entry name" value="P-loop containing nucleoside triphosphate hydrolases"/>
    <property type="match status" value="1"/>
</dbReference>
<protein>
    <submittedName>
        <fullName evidence="2">ABC transporter B family member 20-like protein</fullName>
    </submittedName>
</protein>
<evidence type="ECO:0000256" key="1">
    <source>
        <dbReference type="SAM" id="Coils"/>
    </source>
</evidence>
<dbReference type="Gene3D" id="3.40.50.300">
    <property type="entry name" value="P-loop containing nucleotide triphosphate hydrolases"/>
    <property type="match status" value="1"/>
</dbReference>
<gene>
    <name evidence="2" type="ORF">Tco_0822103</name>
</gene>
<comment type="caution">
    <text evidence="2">The sequence shown here is derived from an EMBL/GenBank/DDBJ whole genome shotgun (WGS) entry which is preliminary data.</text>
</comment>
<dbReference type="PANTHER" id="PTHR24222:SF52">
    <property type="entry name" value="ABC TRANSPORTER B FAMILY MEMBER 20-RELATED"/>
    <property type="match status" value="1"/>
</dbReference>